<gene>
    <name evidence="1" type="ORF">J2I48_13850</name>
</gene>
<accession>A0A939G6T2</accession>
<evidence type="ECO:0000313" key="1">
    <source>
        <dbReference type="EMBL" id="MBO0932090.1"/>
    </source>
</evidence>
<reference evidence="1 2" key="1">
    <citation type="submission" date="2021-03" db="EMBL/GenBank/DDBJ databases">
        <title>Fibrella sp. HMF5036 genome sequencing and assembly.</title>
        <authorList>
            <person name="Kang H."/>
            <person name="Kim H."/>
            <person name="Bae S."/>
            <person name="Joh K."/>
        </authorList>
    </citation>
    <scope>NUCLEOTIDE SEQUENCE [LARGE SCALE GENOMIC DNA]</scope>
    <source>
        <strain evidence="1 2">HMF5036</strain>
    </source>
</reference>
<organism evidence="1 2">
    <name type="scientific">Fibrella aquatilis</name>
    <dbReference type="NCBI Taxonomy" id="2817059"/>
    <lineage>
        <taxon>Bacteria</taxon>
        <taxon>Pseudomonadati</taxon>
        <taxon>Bacteroidota</taxon>
        <taxon>Cytophagia</taxon>
        <taxon>Cytophagales</taxon>
        <taxon>Spirosomataceae</taxon>
        <taxon>Fibrella</taxon>
    </lineage>
</organism>
<proteinExistence type="predicted"/>
<sequence>MKNALLLLITIWLLAPLEACRDGIYACMAPPPMLTFQPVRKDGTNLITSANASTVIVRFYNRNDPRTLTDARAYPNAFTSYNIVSNANAIGDTTRFFLSVDDKPLGYIQLKTQKGTEPCNPWEYASEVRFNGNVVSLNTTTYTYQLIMP</sequence>
<keyword evidence="2" id="KW-1185">Reference proteome</keyword>
<name>A0A939G6T2_9BACT</name>
<evidence type="ECO:0000313" key="2">
    <source>
        <dbReference type="Proteomes" id="UP000664795"/>
    </source>
</evidence>
<dbReference type="AlphaFoldDB" id="A0A939G6T2"/>
<dbReference type="RefSeq" id="WP_207336060.1">
    <property type="nucleotide sequence ID" value="NZ_JAFMYU010000010.1"/>
</dbReference>
<dbReference type="EMBL" id="JAFMYU010000010">
    <property type="protein sequence ID" value="MBO0932090.1"/>
    <property type="molecule type" value="Genomic_DNA"/>
</dbReference>
<dbReference type="Proteomes" id="UP000664795">
    <property type="component" value="Unassembled WGS sequence"/>
</dbReference>
<comment type="caution">
    <text evidence="1">The sequence shown here is derived from an EMBL/GenBank/DDBJ whole genome shotgun (WGS) entry which is preliminary data.</text>
</comment>
<protein>
    <submittedName>
        <fullName evidence="1">Uncharacterized protein</fullName>
    </submittedName>
</protein>